<dbReference type="Pfam" id="PF00015">
    <property type="entry name" value="MCPsignal"/>
    <property type="match status" value="1"/>
</dbReference>
<evidence type="ECO:0000256" key="3">
    <source>
        <dbReference type="ARBA" id="ARBA00022989"/>
    </source>
</evidence>
<evidence type="ECO:0000256" key="1">
    <source>
        <dbReference type="ARBA" id="ARBA00004141"/>
    </source>
</evidence>
<evidence type="ECO:0000313" key="13">
    <source>
        <dbReference type="Proteomes" id="UP000778523"/>
    </source>
</evidence>
<keyword evidence="4 8" id="KW-0472">Membrane</keyword>
<feature type="transmembrane region" description="Helical" evidence="8">
    <location>
        <begin position="83"/>
        <end position="103"/>
    </location>
</feature>
<accession>A0ABX2ID88</accession>
<evidence type="ECO:0000259" key="11">
    <source>
        <dbReference type="PROSITE" id="PS50885"/>
    </source>
</evidence>
<dbReference type="SMART" id="SM00304">
    <property type="entry name" value="HAMP"/>
    <property type="match status" value="1"/>
</dbReference>
<dbReference type="CDD" id="cd11386">
    <property type="entry name" value="MCP_signal"/>
    <property type="match status" value="1"/>
</dbReference>
<keyword evidence="2 8" id="KW-0812">Transmembrane</keyword>
<organism evidence="12 13">
    <name type="scientific">Uliginosibacterium aquaticum</name>
    <dbReference type="NCBI Taxonomy" id="2731212"/>
    <lineage>
        <taxon>Bacteria</taxon>
        <taxon>Pseudomonadati</taxon>
        <taxon>Pseudomonadota</taxon>
        <taxon>Betaproteobacteria</taxon>
        <taxon>Rhodocyclales</taxon>
        <taxon>Zoogloeaceae</taxon>
        <taxon>Uliginosibacterium</taxon>
    </lineage>
</organism>
<evidence type="ECO:0000256" key="4">
    <source>
        <dbReference type="ARBA" id="ARBA00023136"/>
    </source>
</evidence>
<feature type="signal peptide" evidence="9">
    <location>
        <begin position="1"/>
        <end position="21"/>
    </location>
</feature>
<evidence type="ECO:0000256" key="6">
    <source>
        <dbReference type="ARBA" id="ARBA00029447"/>
    </source>
</evidence>
<dbReference type="InterPro" id="IPR003660">
    <property type="entry name" value="HAMP_dom"/>
</dbReference>
<keyword evidence="13" id="KW-1185">Reference proteome</keyword>
<evidence type="ECO:0000256" key="9">
    <source>
        <dbReference type="SAM" id="SignalP"/>
    </source>
</evidence>
<dbReference type="PROSITE" id="PS50885">
    <property type="entry name" value="HAMP"/>
    <property type="match status" value="1"/>
</dbReference>
<dbReference type="PROSITE" id="PS50111">
    <property type="entry name" value="CHEMOTAXIS_TRANSDUC_2"/>
    <property type="match status" value="1"/>
</dbReference>
<feature type="chain" id="PRO_5045264496" evidence="9">
    <location>
        <begin position="22"/>
        <end position="737"/>
    </location>
</feature>
<dbReference type="Pfam" id="PF00672">
    <property type="entry name" value="HAMP"/>
    <property type="match status" value="1"/>
</dbReference>
<protein>
    <submittedName>
        <fullName evidence="12">Methyl-accepting chemotaxis protein</fullName>
    </submittedName>
</protein>
<feature type="domain" description="HAMP" evidence="11">
    <location>
        <begin position="408"/>
        <end position="460"/>
    </location>
</feature>
<comment type="subcellular location">
    <subcellularLocation>
        <location evidence="1">Membrane</location>
        <topology evidence="1">Multi-pass membrane protein</topology>
    </subcellularLocation>
</comment>
<evidence type="ECO:0000256" key="8">
    <source>
        <dbReference type="SAM" id="Phobius"/>
    </source>
</evidence>
<evidence type="ECO:0000313" key="12">
    <source>
        <dbReference type="EMBL" id="NSL53698.1"/>
    </source>
</evidence>
<keyword evidence="3 8" id="KW-1133">Transmembrane helix</keyword>
<dbReference type="SMART" id="SM00283">
    <property type="entry name" value="MA"/>
    <property type="match status" value="1"/>
</dbReference>
<reference evidence="12 13" key="1">
    <citation type="submission" date="2020-06" db="EMBL/GenBank/DDBJ databases">
        <title>Draft genome of Uliginosibacterium sp. IMCC34675.</title>
        <authorList>
            <person name="Song J."/>
        </authorList>
    </citation>
    <scope>NUCLEOTIDE SEQUENCE [LARGE SCALE GENOMIC DNA]</scope>
    <source>
        <strain evidence="12 13">IMCC34675</strain>
    </source>
</reference>
<dbReference type="Gene3D" id="1.10.287.950">
    <property type="entry name" value="Methyl-accepting chemotaxis protein"/>
    <property type="match status" value="1"/>
</dbReference>
<evidence type="ECO:0000259" key="10">
    <source>
        <dbReference type="PROSITE" id="PS50111"/>
    </source>
</evidence>
<comment type="caution">
    <text evidence="12">The sequence shown here is derived from an EMBL/GenBank/DDBJ whole genome shotgun (WGS) entry which is preliminary data.</text>
</comment>
<dbReference type="EMBL" id="JABCSC020000001">
    <property type="protein sequence ID" value="NSL53698.1"/>
    <property type="molecule type" value="Genomic_DNA"/>
</dbReference>
<dbReference type="PANTHER" id="PTHR32089:SF119">
    <property type="entry name" value="METHYL-ACCEPTING CHEMOTAXIS PROTEIN CTPL"/>
    <property type="match status" value="1"/>
</dbReference>
<proteinExistence type="inferred from homology"/>
<keyword evidence="9" id="KW-0732">Signal</keyword>
<evidence type="ECO:0000256" key="7">
    <source>
        <dbReference type="PROSITE-ProRule" id="PRU00284"/>
    </source>
</evidence>
<dbReference type="InterPro" id="IPR004089">
    <property type="entry name" value="MCPsignal_dom"/>
</dbReference>
<dbReference type="CDD" id="cd06225">
    <property type="entry name" value="HAMP"/>
    <property type="match status" value="1"/>
</dbReference>
<sequence>MQRLLKLLFSLLQRLFQPLLSFLAARLPAGLATRASGLHMRLQPGQVLGQLQAVRQQALATYREGGLRAFFGPGIRLLNARRYIWKFGLLGALALATTGLYVVGLNVSMRSEINAARSEARALALYPPLAEALQANRLYSLQAWAAAGDPNLAAGVAAKGAALESALAAVDNALKQEGDSFALAPRWAALRSEAQKLRSGEATLTAESVKTAQPKFSRLLLDFIGDLGEASGLLADDRREAALIADLLIRKLPQASEQLAALSNTSALLLGSKEMGADWNRMAAITTDAERARDALLDTLARTANANPANRSELEAAAGELRTHWAEILEVTDREIRKGAFALSSEEFLGSARSAALAQFEHTAPLAGVLQKQLQARSSRLEERFWIASLIGSLLVLSLLYCGAALFVSILQSVRELSEGARHIGEGDLGFRVAYSAHDELRGVAAQFNHMAGAFAAIIQQVQRTSQELGSAAEGLASSAAQVAQSSEQQSEAAASMAAAVEEMTVGIDEISRNAGAADEVAAQSGQLSASGGEVVARTVSEMELIAAAVRGSSEVISELGRNSAQISGIVKSIKEIADQTNLLALNASIEAARAGEDGRGFAVVADEVRKLAERTTRATAEIGGMVVAIQAGTTRAVAAMQDGVRRVQGGVDLSNQAGAAMQQIRDESARVLASVSEISGALREQAAASTEIAQSVEAVAQMAEANHAQVSRTNHTARELVGLSARLGEDIRRFRT</sequence>
<dbReference type="SUPFAM" id="SSF58104">
    <property type="entry name" value="Methyl-accepting chemotaxis protein (MCP) signaling domain"/>
    <property type="match status" value="1"/>
</dbReference>
<feature type="transmembrane region" description="Helical" evidence="8">
    <location>
        <begin position="385"/>
        <end position="408"/>
    </location>
</feature>
<keyword evidence="5 7" id="KW-0807">Transducer</keyword>
<dbReference type="PANTHER" id="PTHR32089">
    <property type="entry name" value="METHYL-ACCEPTING CHEMOTAXIS PROTEIN MCPB"/>
    <property type="match status" value="1"/>
</dbReference>
<dbReference type="Proteomes" id="UP000778523">
    <property type="component" value="Unassembled WGS sequence"/>
</dbReference>
<gene>
    <name evidence="12" type="ORF">HJ583_001535</name>
</gene>
<evidence type="ECO:0000256" key="5">
    <source>
        <dbReference type="ARBA" id="ARBA00023224"/>
    </source>
</evidence>
<evidence type="ECO:0000256" key="2">
    <source>
        <dbReference type="ARBA" id="ARBA00022692"/>
    </source>
</evidence>
<name>A0ABX2ID88_9RHOO</name>
<feature type="domain" description="Methyl-accepting transducer" evidence="10">
    <location>
        <begin position="465"/>
        <end position="701"/>
    </location>
</feature>
<dbReference type="RefSeq" id="WP_170019908.1">
    <property type="nucleotide sequence ID" value="NZ_JABCSC020000001.1"/>
</dbReference>
<comment type="similarity">
    <text evidence="6">Belongs to the methyl-accepting chemotaxis (MCP) protein family.</text>
</comment>